<dbReference type="Pfam" id="PF21811">
    <property type="entry name" value="RdfA"/>
    <property type="match status" value="1"/>
</dbReference>
<name>M0P8A8_9EURY</name>
<dbReference type="OrthoDB" id="304916at2157"/>
<dbReference type="PATRIC" id="fig|1230456.3.peg.902"/>
<dbReference type="EMBL" id="AOJH01000035">
    <property type="protein sequence ID" value="EMA66266.1"/>
    <property type="molecule type" value="Genomic_DNA"/>
</dbReference>
<dbReference type="AlphaFoldDB" id="M0P8A8"/>
<dbReference type="InterPro" id="IPR048925">
    <property type="entry name" value="RdfA"/>
</dbReference>
<accession>M0P8A8</accession>
<comment type="caution">
    <text evidence="1">The sequence shown here is derived from an EMBL/GenBank/DDBJ whole genome shotgun (WGS) entry which is preliminary data.</text>
</comment>
<keyword evidence="2" id="KW-1185">Reference proteome</keyword>
<evidence type="ECO:0000313" key="2">
    <source>
        <dbReference type="Proteomes" id="UP000011546"/>
    </source>
</evidence>
<protein>
    <submittedName>
        <fullName evidence="1">Uncharacterized protein</fullName>
    </submittedName>
</protein>
<proteinExistence type="predicted"/>
<gene>
    <name evidence="1" type="ORF">C468_04644</name>
</gene>
<dbReference type="Proteomes" id="UP000011546">
    <property type="component" value="Unassembled WGS sequence"/>
</dbReference>
<sequence length="208" mass="22004">MSNEASGTNTKVARVIREYDLEGMGASLEAAWTGEAGERTSLRDLADEFNEAVLEAALREASVSSLSVDVSSTYEALSGDSGSSSTRARRRLEREGVDVDELTGNFVTHQAVHTYLTKEREASLPAAADGMADRKVETIEKLQGRVSAVAESAISSLANADELDRGDYDVLVDVRAVCPNCGADAPVGELIRRGGCECTAGSEPGDDE</sequence>
<organism evidence="1 2">
    <name type="scientific">Halorubrum kocurii JCM 14978</name>
    <dbReference type="NCBI Taxonomy" id="1230456"/>
    <lineage>
        <taxon>Archaea</taxon>
        <taxon>Methanobacteriati</taxon>
        <taxon>Methanobacteriota</taxon>
        <taxon>Stenosarchaea group</taxon>
        <taxon>Halobacteria</taxon>
        <taxon>Halobacteriales</taxon>
        <taxon>Haloferacaceae</taxon>
        <taxon>Halorubrum</taxon>
    </lineage>
</organism>
<dbReference type="RefSeq" id="WP_008847669.1">
    <property type="nucleotide sequence ID" value="NZ_AOJH01000035.1"/>
</dbReference>
<evidence type="ECO:0000313" key="1">
    <source>
        <dbReference type="EMBL" id="EMA66266.1"/>
    </source>
</evidence>
<reference evidence="1 2" key="1">
    <citation type="journal article" date="2014" name="PLoS Genet.">
        <title>Phylogenetically driven sequencing of extremely halophilic archaea reveals strategies for static and dynamic osmo-response.</title>
        <authorList>
            <person name="Becker E.A."/>
            <person name="Seitzer P.M."/>
            <person name="Tritt A."/>
            <person name="Larsen D."/>
            <person name="Krusor M."/>
            <person name="Yao A.I."/>
            <person name="Wu D."/>
            <person name="Madern D."/>
            <person name="Eisen J.A."/>
            <person name="Darling A.E."/>
            <person name="Facciotti M.T."/>
        </authorList>
    </citation>
    <scope>NUCLEOTIDE SEQUENCE [LARGE SCALE GENOMIC DNA]</scope>
    <source>
        <strain evidence="1 2">JCM 14978</strain>
    </source>
</reference>